<keyword evidence="1" id="KW-0145">Chemotaxis</keyword>
<dbReference type="PANTHER" id="PTHR43531:SF11">
    <property type="entry name" value="METHYL-ACCEPTING CHEMOTAXIS PROTEIN 3"/>
    <property type="match status" value="1"/>
</dbReference>
<organism evidence="8 9">
    <name type="scientific">Rhodobacter lacus</name>
    <dbReference type="NCBI Taxonomy" id="1641972"/>
    <lineage>
        <taxon>Bacteria</taxon>
        <taxon>Pseudomonadati</taxon>
        <taxon>Pseudomonadota</taxon>
        <taxon>Alphaproteobacteria</taxon>
        <taxon>Rhodobacterales</taxon>
        <taxon>Rhodobacter group</taxon>
        <taxon>Rhodobacter</taxon>
    </lineage>
</organism>
<dbReference type="CDD" id="cd12913">
    <property type="entry name" value="PDC1_MCP_like"/>
    <property type="match status" value="1"/>
</dbReference>
<dbReference type="InterPro" id="IPR004090">
    <property type="entry name" value="Chemotax_Me-accpt_rcpt"/>
</dbReference>
<evidence type="ECO:0000256" key="3">
    <source>
        <dbReference type="PROSITE-ProRule" id="PRU00284"/>
    </source>
</evidence>
<dbReference type="Gene3D" id="1.10.8.500">
    <property type="entry name" value="HAMP domain in histidine kinase"/>
    <property type="match status" value="1"/>
</dbReference>
<dbReference type="Gene3D" id="3.30.450.20">
    <property type="entry name" value="PAS domain"/>
    <property type="match status" value="1"/>
</dbReference>
<feature type="transmembrane region" description="Helical" evidence="5">
    <location>
        <begin position="12"/>
        <end position="30"/>
    </location>
</feature>
<dbReference type="CDD" id="cd06225">
    <property type="entry name" value="HAMP"/>
    <property type="match status" value="1"/>
</dbReference>
<comment type="caution">
    <text evidence="8">The sequence shown here is derived from an EMBL/GenBank/DDBJ whole genome shotgun (WGS) entry which is preliminary data.</text>
</comment>
<dbReference type="PROSITE" id="PS50885">
    <property type="entry name" value="HAMP"/>
    <property type="match status" value="2"/>
</dbReference>
<evidence type="ECO:0000313" key="8">
    <source>
        <dbReference type="EMBL" id="MFD2174969.1"/>
    </source>
</evidence>
<protein>
    <submittedName>
        <fullName evidence="8">Methyl-accepting chemotaxis protein</fullName>
    </submittedName>
</protein>
<dbReference type="Proteomes" id="UP001597413">
    <property type="component" value="Unassembled WGS sequence"/>
</dbReference>
<keyword evidence="5" id="KW-0472">Membrane</keyword>
<feature type="domain" description="HAMP" evidence="7">
    <location>
        <begin position="454"/>
        <end position="500"/>
    </location>
</feature>
<sequence>MHNPFRTVSGKLVLVTGAAIAVILLSYTAYNGWRTSVRVNEQVIELASTQARNASSEISQQLTEATSAGAALAGMLEGMMAKGPVSTDTLIATLETVPGHYDTLFSAWMSGLPDGTTDRYLTGETGRNAAGVFTPYWTKADGGGLDFSTFNIDEAQSWFKGPLTSGQSLLTEPYVANEGYMITSVSVPVRVEGKVVGLVGVDITLKAMTEMLGALKPFEGSRMTLVDNGGKWVANPDPELLTKPYEEAGANLVQAALADGQMRVITGLEGGARRIVYPFLARGTNATWAVIFDVPGEVFAAPVRHDVLTTSLGGLLILLMAVGSNFIASTLMVRRPLAAMLSTVDGLAKGQYDASVTGAARRDEIGAMARAVQELRERLIERRKLEAEQKRLQAEAEAARERRTQQEEAMRAEREARQAEDAAREIRQRAEAEAQRANEEAVRAAHEAEQGAVVETLATGLRGLAAGRLDVAIEDRFPEGYDQLRQDFNETVIRLSELIGSIGAATVSIVAGVQEITGATSNLSSQTESSAATLAETATALNELTASVQAAAQNARRVDGAMRSATDEAQNSSRVVDETVAAMGAIQDSSAQISRITSVIDDIAFQTNLLALNAGVEAARAGEAGRGFAVVASEVRALAQRASEAAREINVLISDSEAQVSNGVTLVGRAGEALEAIVKSIDQISGHVREIASAADEQASGIAEINTAMGQLDRAQQHNAAGFEETAAACMALNEQAQGLGQLMGQFQVGGDKERAARAA</sequence>
<dbReference type="Gene3D" id="1.10.287.950">
    <property type="entry name" value="Methyl-accepting chemotaxis protein"/>
    <property type="match status" value="1"/>
</dbReference>
<name>A0ABW5ABV1_9RHOB</name>
<dbReference type="SMART" id="SM00304">
    <property type="entry name" value="HAMP"/>
    <property type="match status" value="2"/>
</dbReference>
<dbReference type="InterPro" id="IPR004089">
    <property type="entry name" value="MCPsignal_dom"/>
</dbReference>
<evidence type="ECO:0000313" key="9">
    <source>
        <dbReference type="Proteomes" id="UP001597413"/>
    </source>
</evidence>
<evidence type="ECO:0000256" key="4">
    <source>
        <dbReference type="SAM" id="MobiDB-lite"/>
    </source>
</evidence>
<dbReference type="Pfam" id="PF00672">
    <property type="entry name" value="HAMP"/>
    <property type="match status" value="1"/>
</dbReference>
<dbReference type="RefSeq" id="WP_377390960.1">
    <property type="nucleotide sequence ID" value="NZ_JBHUIX010000013.1"/>
</dbReference>
<accession>A0ABW5ABV1</accession>
<keyword evidence="3" id="KW-0807">Transducer</keyword>
<comment type="similarity">
    <text evidence="2">Belongs to the methyl-accepting chemotaxis (MCP) protein family.</text>
</comment>
<dbReference type="Pfam" id="PF22673">
    <property type="entry name" value="MCP-like_PDC_1"/>
    <property type="match status" value="1"/>
</dbReference>
<feature type="domain" description="HAMP" evidence="7">
    <location>
        <begin position="331"/>
        <end position="384"/>
    </location>
</feature>
<feature type="region of interest" description="Disordered" evidence="4">
    <location>
        <begin position="396"/>
        <end position="443"/>
    </location>
</feature>
<dbReference type="SMART" id="SM00283">
    <property type="entry name" value="MA"/>
    <property type="match status" value="1"/>
</dbReference>
<dbReference type="InterPro" id="IPR003660">
    <property type="entry name" value="HAMP_dom"/>
</dbReference>
<dbReference type="PRINTS" id="PR00260">
    <property type="entry name" value="CHEMTRNSDUCR"/>
</dbReference>
<gene>
    <name evidence="8" type="ORF">ACFSM0_12810</name>
</gene>
<dbReference type="PROSITE" id="PS50111">
    <property type="entry name" value="CHEMOTAXIS_TRANSDUC_2"/>
    <property type="match status" value="1"/>
</dbReference>
<dbReference type="CDD" id="cd11386">
    <property type="entry name" value="MCP_signal"/>
    <property type="match status" value="1"/>
</dbReference>
<dbReference type="EMBL" id="JBHUIX010000013">
    <property type="protein sequence ID" value="MFD2174969.1"/>
    <property type="molecule type" value="Genomic_DNA"/>
</dbReference>
<evidence type="ECO:0000259" key="6">
    <source>
        <dbReference type="PROSITE" id="PS50111"/>
    </source>
</evidence>
<evidence type="ECO:0000256" key="2">
    <source>
        <dbReference type="ARBA" id="ARBA00029447"/>
    </source>
</evidence>
<evidence type="ECO:0000256" key="5">
    <source>
        <dbReference type="SAM" id="Phobius"/>
    </source>
</evidence>
<keyword evidence="5" id="KW-1133">Transmembrane helix</keyword>
<dbReference type="PANTHER" id="PTHR43531">
    <property type="entry name" value="PROTEIN ICFG"/>
    <property type="match status" value="1"/>
</dbReference>
<keyword evidence="5" id="KW-0812">Transmembrane</keyword>
<dbReference type="SUPFAM" id="SSF158472">
    <property type="entry name" value="HAMP domain-like"/>
    <property type="match status" value="1"/>
</dbReference>
<dbReference type="SUPFAM" id="SSF58104">
    <property type="entry name" value="Methyl-accepting chemotaxis protein (MCP) signaling domain"/>
    <property type="match status" value="1"/>
</dbReference>
<evidence type="ECO:0000256" key="1">
    <source>
        <dbReference type="ARBA" id="ARBA00022500"/>
    </source>
</evidence>
<reference evidence="9" key="1">
    <citation type="journal article" date="2019" name="Int. J. Syst. Evol. Microbiol.">
        <title>The Global Catalogue of Microorganisms (GCM) 10K type strain sequencing project: providing services to taxonomists for standard genome sequencing and annotation.</title>
        <authorList>
            <consortium name="The Broad Institute Genomics Platform"/>
            <consortium name="The Broad Institute Genome Sequencing Center for Infectious Disease"/>
            <person name="Wu L."/>
            <person name="Ma J."/>
        </authorList>
    </citation>
    <scope>NUCLEOTIDE SEQUENCE [LARGE SCALE GENOMIC DNA]</scope>
    <source>
        <strain evidence="9">CCUG 55131</strain>
    </source>
</reference>
<proteinExistence type="inferred from homology"/>
<dbReference type="InterPro" id="IPR051310">
    <property type="entry name" value="MCP_chemotaxis"/>
</dbReference>
<dbReference type="Pfam" id="PF00015">
    <property type="entry name" value="MCPsignal"/>
    <property type="match status" value="1"/>
</dbReference>
<evidence type="ECO:0000259" key="7">
    <source>
        <dbReference type="PROSITE" id="PS50885"/>
    </source>
</evidence>
<feature type="domain" description="Methyl-accepting transducer" evidence="6">
    <location>
        <begin position="505"/>
        <end position="734"/>
    </location>
</feature>
<keyword evidence="9" id="KW-1185">Reference proteome</keyword>